<dbReference type="EMBL" id="JAGQLG010000115">
    <property type="protein sequence ID" value="MCA9382352.1"/>
    <property type="molecule type" value="Genomic_DNA"/>
</dbReference>
<proteinExistence type="predicted"/>
<dbReference type="AlphaFoldDB" id="A0A955L3W3"/>
<dbReference type="Proteomes" id="UP000782843">
    <property type="component" value="Unassembled WGS sequence"/>
</dbReference>
<protein>
    <submittedName>
        <fullName evidence="1">Uncharacterized protein</fullName>
    </submittedName>
</protein>
<evidence type="ECO:0000313" key="1">
    <source>
        <dbReference type="EMBL" id="MCA9382352.1"/>
    </source>
</evidence>
<organism evidence="1 2">
    <name type="scientific">Candidatus Dojkabacteria bacterium</name>
    <dbReference type="NCBI Taxonomy" id="2099670"/>
    <lineage>
        <taxon>Bacteria</taxon>
        <taxon>Candidatus Dojkabacteria</taxon>
    </lineage>
</organism>
<gene>
    <name evidence="1" type="ORF">KC660_03025</name>
</gene>
<reference evidence="1" key="2">
    <citation type="journal article" date="2021" name="Microbiome">
        <title>Successional dynamics and alternative stable states in a saline activated sludge microbial community over 9 years.</title>
        <authorList>
            <person name="Wang Y."/>
            <person name="Ye J."/>
            <person name="Ju F."/>
            <person name="Liu L."/>
            <person name="Boyd J.A."/>
            <person name="Deng Y."/>
            <person name="Parks D.H."/>
            <person name="Jiang X."/>
            <person name="Yin X."/>
            <person name="Woodcroft B.J."/>
            <person name="Tyson G.W."/>
            <person name="Hugenholtz P."/>
            <person name="Polz M.F."/>
            <person name="Zhang T."/>
        </authorList>
    </citation>
    <scope>NUCLEOTIDE SEQUENCE</scope>
    <source>
        <strain evidence="1">HKST-UBA10</strain>
    </source>
</reference>
<accession>A0A955L3W3</accession>
<sequence length="157" mass="17963">MTTQQQIFDLVYKKYKDVFPNMKHGSGGLPDSKGEGTSDVDICVKHADYANLAKYFPEDTKVDNQEGRTIYTLSGYDREVNIYCTDGDWWDNGAKHRKTEIALNKNYPELSKKAFKIKKETGKSTEEAWAEVLNLGEDFQEILFDTDRVLDIAKHIA</sequence>
<evidence type="ECO:0000313" key="2">
    <source>
        <dbReference type="Proteomes" id="UP000782843"/>
    </source>
</evidence>
<comment type="caution">
    <text evidence="1">The sequence shown here is derived from an EMBL/GenBank/DDBJ whole genome shotgun (WGS) entry which is preliminary data.</text>
</comment>
<reference evidence="1" key="1">
    <citation type="submission" date="2020-04" db="EMBL/GenBank/DDBJ databases">
        <authorList>
            <person name="Zhang T."/>
        </authorList>
    </citation>
    <scope>NUCLEOTIDE SEQUENCE</scope>
    <source>
        <strain evidence="1">HKST-UBA10</strain>
    </source>
</reference>
<name>A0A955L3W3_9BACT</name>